<evidence type="ECO:0000256" key="1">
    <source>
        <dbReference type="SAM" id="Coils"/>
    </source>
</evidence>
<dbReference type="AlphaFoldDB" id="A0A9D1HQ57"/>
<dbReference type="Proteomes" id="UP000824175">
    <property type="component" value="Unassembled WGS sequence"/>
</dbReference>
<feature type="domain" description="TIR" evidence="2">
    <location>
        <begin position="154"/>
        <end position="303"/>
    </location>
</feature>
<dbReference type="Gene3D" id="3.40.50.10140">
    <property type="entry name" value="Toll/interleukin-1 receptor homology (TIR) domain"/>
    <property type="match status" value="1"/>
</dbReference>
<dbReference type="InterPro" id="IPR000157">
    <property type="entry name" value="TIR_dom"/>
</dbReference>
<name>A0A9D1HQ57_9FIRM</name>
<evidence type="ECO:0000259" key="2">
    <source>
        <dbReference type="PROSITE" id="PS50104"/>
    </source>
</evidence>
<keyword evidence="1" id="KW-0175">Coiled coil</keyword>
<dbReference type="PROSITE" id="PS50104">
    <property type="entry name" value="TIR"/>
    <property type="match status" value="1"/>
</dbReference>
<reference evidence="3" key="1">
    <citation type="submission" date="2020-10" db="EMBL/GenBank/DDBJ databases">
        <authorList>
            <person name="Gilroy R."/>
        </authorList>
    </citation>
    <scope>NUCLEOTIDE SEQUENCE</scope>
    <source>
        <strain evidence="3">CHK195-11698</strain>
    </source>
</reference>
<evidence type="ECO:0000313" key="4">
    <source>
        <dbReference type="Proteomes" id="UP000824175"/>
    </source>
</evidence>
<sequence length="538" mass="62548">MAILRCKMCGGDLHIQDGRTVAICEYCGTKQTVPTADNEKKMALFSRANRLRFNCDFDQAASLYETIVAEFPDEAEAYWGLVLCKYGIEYVDDPATGKKIPTCHRTSFDNVMDDSNFEIVIKKADILARQVYLDEGQKIENLRKDILTVSSKEKPYDIFISYKEKDDNGERTIDSVLAQDIYDQLTAKGYRVFFSRISLEDKLGQEYEPYIFAALYSAKIMLVIGTDYEHFNAVWVKNEWKRYLQLMTRDHTKVLIPCYKDIDAYDLPKEFQKLQAQDLGKVGATQDLLRGIDKICGRATEQIKQDGTNNYQPIIQEGMLYEIRRHFNGPDLIEKVLSYGTKDPHELWPKSGASSQIKIDLYTRVVFNVILRYPFSETKTIQFHMHIYDQNGNALLKAKDTVTMKRGYDRLAKQWVLKGDDGSSVALQAYWALFWIDDSKVYRYQFTVTHSLHHKIGYHIDTYNEELQRVEEFEEQMRRQARAQEREKELLYLQKQEASLKVELAELSGMFTGKKRKSLARELNIVQAQIENLKKYQS</sequence>
<protein>
    <submittedName>
        <fullName evidence="3">TIR domain-containing protein</fullName>
    </submittedName>
</protein>
<dbReference type="Pfam" id="PF13676">
    <property type="entry name" value="TIR_2"/>
    <property type="match status" value="1"/>
</dbReference>
<dbReference type="InterPro" id="IPR035897">
    <property type="entry name" value="Toll_tir_struct_dom_sf"/>
</dbReference>
<reference evidence="3" key="2">
    <citation type="journal article" date="2021" name="PeerJ">
        <title>Extensive microbial diversity within the chicken gut microbiome revealed by metagenomics and culture.</title>
        <authorList>
            <person name="Gilroy R."/>
            <person name="Ravi A."/>
            <person name="Getino M."/>
            <person name="Pursley I."/>
            <person name="Horton D.L."/>
            <person name="Alikhan N.F."/>
            <person name="Baker D."/>
            <person name="Gharbi K."/>
            <person name="Hall N."/>
            <person name="Watson M."/>
            <person name="Adriaenssens E.M."/>
            <person name="Foster-Nyarko E."/>
            <person name="Jarju S."/>
            <person name="Secka A."/>
            <person name="Antonio M."/>
            <person name="Oren A."/>
            <person name="Chaudhuri R.R."/>
            <person name="La Ragione R."/>
            <person name="Hildebrand F."/>
            <person name="Pallen M.J."/>
        </authorList>
    </citation>
    <scope>NUCLEOTIDE SEQUENCE</scope>
    <source>
        <strain evidence="3">CHK195-11698</strain>
    </source>
</reference>
<comment type="caution">
    <text evidence="3">The sequence shown here is derived from an EMBL/GenBank/DDBJ whole genome shotgun (WGS) entry which is preliminary data.</text>
</comment>
<accession>A0A9D1HQ57</accession>
<evidence type="ECO:0000313" key="3">
    <source>
        <dbReference type="EMBL" id="HIU14496.1"/>
    </source>
</evidence>
<proteinExistence type="predicted"/>
<gene>
    <name evidence="3" type="ORF">IAD15_10595</name>
</gene>
<dbReference type="SUPFAM" id="SSF52200">
    <property type="entry name" value="Toll/Interleukin receptor TIR domain"/>
    <property type="match status" value="1"/>
</dbReference>
<dbReference type="EMBL" id="DVMJ01000093">
    <property type="protein sequence ID" value="HIU14496.1"/>
    <property type="molecule type" value="Genomic_DNA"/>
</dbReference>
<feature type="coiled-coil region" evidence="1">
    <location>
        <begin position="460"/>
        <end position="490"/>
    </location>
</feature>
<organism evidence="3 4">
    <name type="scientific">Candidatus Fimiplasma intestinipullorum</name>
    <dbReference type="NCBI Taxonomy" id="2840825"/>
    <lineage>
        <taxon>Bacteria</taxon>
        <taxon>Bacillati</taxon>
        <taxon>Bacillota</taxon>
        <taxon>Clostridia</taxon>
        <taxon>Eubacteriales</taxon>
        <taxon>Candidatus Fimiplasma</taxon>
    </lineage>
</organism>
<dbReference type="GO" id="GO:0007165">
    <property type="term" value="P:signal transduction"/>
    <property type="evidence" value="ECO:0007669"/>
    <property type="project" value="InterPro"/>
</dbReference>